<evidence type="ECO:0000256" key="2">
    <source>
        <dbReference type="ARBA" id="ARBA00023015"/>
    </source>
</evidence>
<dbReference type="SUPFAM" id="SSF46785">
    <property type="entry name" value="Winged helix' DNA-binding domain"/>
    <property type="match status" value="1"/>
</dbReference>
<dbReference type="Pfam" id="PF00455">
    <property type="entry name" value="DeoRC"/>
    <property type="match status" value="1"/>
</dbReference>
<keyword evidence="2" id="KW-0805">Transcription regulation</keyword>
<dbReference type="PANTHER" id="PTHR30363:SF4">
    <property type="entry name" value="GLYCEROL-3-PHOSPHATE REGULON REPRESSOR"/>
    <property type="match status" value="1"/>
</dbReference>
<dbReference type="InterPro" id="IPR036388">
    <property type="entry name" value="WH-like_DNA-bd_sf"/>
</dbReference>
<dbReference type="PROSITE" id="PS51000">
    <property type="entry name" value="HTH_DEOR_2"/>
    <property type="match status" value="1"/>
</dbReference>
<keyword evidence="6" id="KW-1185">Reference proteome</keyword>
<name>A0A1U9YXH2_9HYPH</name>
<dbReference type="RefSeq" id="WP_018065748.1">
    <property type="nucleotide sequence ID" value="NZ_AQWH01000015.1"/>
</dbReference>
<dbReference type="SMART" id="SM01134">
    <property type="entry name" value="DeoRC"/>
    <property type="match status" value="1"/>
</dbReference>
<organism evidence="5 6">
    <name type="scientific">Martelella mediterranea DSM 17316</name>
    <dbReference type="NCBI Taxonomy" id="1122214"/>
    <lineage>
        <taxon>Bacteria</taxon>
        <taxon>Pseudomonadati</taxon>
        <taxon>Pseudomonadota</taxon>
        <taxon>Alphaproteobacteria</taxon>
        <taxon>Hyphomicrobiales</taxon>
        <taxon>Aurantimonadaceae</taxon>
        <taxon>Martelella</taxon>
    </lineage>
</organism>
<dbReference type="STRING" id="1122214.Mame_00686"/>
<dbReference type="KEGG" id="mmed:Mame_00686"/>
<dbReference type="InterPro" id="IPR001034">
    <property type="entry name" value="DeoR_HTH"/>
</dbReference>
<reference evidence="5 6" key="1">
    <citation type="submission" date="2017-03" db="EMBL/GenBank/DDBJ databases">
        <title>Foreign affairs: Plasmid Transfer between Roseobacters and Rhizobia.</title>
        <authorList>
            <person name="Bartling P."/>
            <person name="Bunk B."/>
            <person name="Overmann J."/>
            <person name="Brinkmann H."/>
            <person name="Petersen J."/>
        </authorList>
    </citation>
    <scope>NUCLEOTIDE SEQUENCE [LARGE SCALE GENOMIC DNA]</scope>
    <source>
        <strain evidence="5 6">MACL11</strain>
    </source>
</reference>
<feature type="domain" description="HTH deoR-type" evidence="4">
    <location>
        <begin position="4"/>
        <end position="59"/>
    </location>
</feature>
<dbReference type="GO" id="GO:0003700">
    <property type="term" value="F:DNA-binding transcription factor activity"/>
    <property type="evidence" value="ECO:0007669"/>
    <property type="project" value="InterPro"/>
</dbReference>
<evidence type="ECO:0000256" key="3">
    <source>
        <dbReference type="ARBA" id="ARBA00023163"/>
    </source>
</evidence>
<dbReference type="AlphaFoldDB" id="A0A1U9YXH2"/>
<dbReference type="PRINTS" id="PR00037">
    <property type="entry name" value="HTHLACR"/>
</dbReference>
<dbReference type="Gene3D" id="3.40.50.1360">
    <property type="match status" value="1"/>
</dbReference>
<dbReference type="InterPro" id="IPR050313">
    <property type="entry name" value="Carb_Metab_HTH_regulators"/>
</dbReference>
<dbReference type="Proteomes" id="UP000191135">
    <property type="component" value="Chromosome"/>
</dbReference>
<dbReference type="Gene3D" id="1.10.10.10">
    <property type="entry name" value="Winged helix-like DNA-binding domain superfamily/Winged helix DNA-binding domain"/>
    <property type="match status" value="1"/>
</dbReference>
<evidence type="ECO:0000256" key="1">
    <source>
        <dbReference type="ARBA" id="ARBA00022491"/>
    </source>
</evidence>
<dbReference type="Pfam" id="PF08220">
    <property type="entry name" value="HTH_DeoR"/>
    <property type="match status" value="1"/>
</dbReference>
<dbReference type="EMBL" id="CP020330">
    <property type="protein sequence ID" value="AQZ50062.1"/>
    <property type="molecule type" value="Genomic_DNA"/>
</dbReference>
<dbReference type="PANTHER" id="PTHR30363">
    <property type="entry name" value="HTH-TYPE TRANSCRIPTIONAL REGULATOR SRLR-RELATED"/>
    <property type="match status" value="1"/>
</dbReference>
<dbReference type="InterPro" id="IPR014036">
    <property type="entry name" value="DeoR-like_C"/>
</dbReference>
<evidence type="ECO:0000313" key="6">
    <source>
        <dbReference type="Proteomes" id="UP000191135"/>
    </source>
</evidence>
<accession>A0A1U9YXH2</accession>
<dbReference type="SMART" id="SM00420">
    <property type="entry name" value="HTH_DEOR"/>
    <property type="match status" value="1"/>
</dbReference>
<evidence type="ECO:0000313" key="5">
    <source>
        <dbReference type="EMBL" id="AQZ50062.1"/>
    </source>
</evidence>
<keyword evidence="3" id="KW-0804">Transcription</keyword>
<dbReference type="OrthoDB" id="31600at2"/>
<dbReference type="InterPro" id="IPR036390">
    <property type="entry name" value="WH_DNA-bd_sf"/>
</dbReference>
<sequence>MTTADSRREEIADYVIAHGQVRIDKLVEHFGVSRMTIHRHIDQLAAKGVLRKLHGAVTAQPSGIYESLHRYRATVATTEKQALAKAALAHIEPGQVIFLDDSTTVGAIAPFLNEIDPLTVISNSVAVANALVDADVVDFICLGGQYHRTYNAYIDHICLRAIEALRADLLICSASAIEGTTAFIQDQQVARVKQTMVASASKSILLADHTKFGKVALNVFGDLTDFDTVIVTDSLDPAEAARLSAAGVNLQIVKGSSR</sequence>
<dbReference type="SUPFAM" id="SSF100950">
    <property type="entry name" value="NagB/RpiA/CoA transferase-like"/>
    <property type="match status" value="1"/>
</dbReference>
<keyword evidence="1" id="KW-0678">Repressor</keyword>
<protein>
    <submittedName>
        <fullName evidence="5">Glycerol-3-phosphate regulon repressor</fullName>
    </submittedName>
</protein>
<gene>
    <name evidence="5" type="primary">glpR_3</name>
    <name evidence="5" type="ORF">Mame_00686</name>
</gene>
<dbReference type="InterPro" id="IPR037171">
    <property type="entry name" value="NagB/RpiA_transferase-like"/>
</dbReference>
<dbReference type="eggNOG" id="COG1349">
    <property type="taxonomic scope" value="Bacteria"/>
</dbReference>
<proteinExistence type="predicted"/>
<evidence type="ECO:0000259" key="4">
    <source>
        <dbReference type="PROSITE" id="PS51000"/>
    </source>
</evidence>